<dbReference type="Proteomes" id="UP000663868">
    <property type="component" value="Unassembled WGS sequence"/>
</dbReference>
<dbReference type="Gene3D" id="3.80.10.10">
    <property type="entry name" value="Ribonuclease Inhibitor"/>
    <property type="match status" value="1"/>
</dbReference>
<proteinExistence type="predicted"/>
<dbReference type="AlphaFoldDB" id="A0A818KA18"/>
<organism evidence="1 2">
    <name type="scientific">Adineta steineri</name>
    <dbReference type="NCBI Taxonomy" id="433720"/>
    <lineage>
        <taxon>Eukaryota</taxon>
        <taxon>Metazoa</taxon>
        <taxon>Spiralia</taxon>
        <taxon>Gnathifera</taxon>
        <taxon>Rotifera</taxon>
        <taxon>Eurotatoria</taxon>
        <taxon>Bdelloidea</taxon>
        <taxon>Adinetida</taxon>
        <taxon>Adinetidae</taxon>
        <taxon>Adineta</taxon>
    </lineage>
</organism>
<dbReference type="SMART" id="SM00368">
    <property type="entry name" value="LRR_RI"/>
    <property type="match status" value="3"/>
</dbReference>
<dbReference type="Pfam" id="PF13516">
    <property type="entry name" value="LRR_6"/>
    <property type="match status" value="3"/>
</dbReference>
<dbReference type="GO" id="GO:0005813">
    <property type="term" value="C:centrosome"/>
    <property type="evidence" value="ECO:0007669"/>
    <property type="project" value="TreeGrafter"/>
</dbReference>
<sequence>MQTLTKLVIGANEIQAQGAQYLADALKTNTSLIELSLWGNEVGDEGIQYIADALKKNATLTTLDLGRNKVGDEGAQYLTDALRINQTLIKLEIGQNPIEVQQQRYLTNGETAESSPLDSSRFRWIQADSSDSVCTTTTTLVASCHSYEVSWNNHCYYLDGSGGNCTSGYSQATNAVLTCIATQFAAGPSLVGCTNAQQHYSQQLTFCGSN</sequence>
<evidence type="ECO:0000313" key="1">
    <source>
        <dbReference type="EMBL" id="CAF3558336.1"/>
    </source>
</evidence>
<comment type="caution">
    <text evidence="1">The sequence shown here is derived from an EMBL/GenBank/DDBJ whole genome shotgun (WGS) entry which is preliminary data.</text>
</comment>
<gene>
    <name evidence="1" type="ORF">KXQ929_LOCUS3009</name>
</gene>
<dbReference type="PANTHER" id="PTHR24110">
    <property type="entry name" value="CENTROSOMAL PROTEIN OF 78 KDA"/>
    <property type="match status" value="1"/>
</dbReference>
<dbReference type="SUPFAM" id="SSF52047">
    <property type="entry name" value="RNI-like"/>
    <property type="match status" value="1"/>
</dbReference>
<dbReference type="EMBL" id="CAJOBB010000094">
    <property type="protein sequence ID" value="CAF3558336.1"/>
    <property type="molecule type" value="Genomic_DNA"/>
</dbReference>
<dbReference type="GO" id="GO:0036064">
    <property type="term" value="C:ciliary basal body"/>
    <property type="evidence" value="ECO:0007669"/>
    <property type="project" value="TreeGrafter"/>
</dbReference>
<name>A0A818KA18_9BILA</name>
<reference evidence="1" key="1">
    <citation type="submission" date="2021-02" db="EMBL/GenBank/DDBJ databases">
        <authorList>
            <person name="Nowell W R."/>
        </authorList>
    </citation>
    <scope>NUCLEOTIDE SEQUENCE</scope>
</reference>
<dbReference type="PANTHER" id="PTHR24110:SF3">
    <property type="entry name" value="CENTROSOMAL PROTEIN OF 78 KDA"/>
    <property type="match status" value="1"/>
</dbReference>
<evidence type="ECO:0000313" key="2">
    <source>
        <dbReference type="Proteomes" id="UP000663868"/>
    </source>
</evidence>
<dbReference type="GO" id="GO:0044782">
    <property type="term" value="P:cilium organization"/>
    <property type="evidence" value="ECO:0007669"/>
    <property type="project" value="TreeGrafter"/>
</dbReference>
<accession>A0A818KA18</accession>
<dbReference type="InterPro" id="IPR001611">
    <property type="entry name" value="Leu-rich_rpt"/>
</dbReference>
<protein>
    <submittedName>
        <fullName evidence="1">Uncharacterized protein</fullName>
    </submittedName>
</protein>
<dbReference type="InterPro" id="IPR032675">
    <property type="entry name" value="LRR_dom_sf"/>
</dbReference>